<feature type="domain" description="Carrier" evidence="1">
    <location>
        <begin position="15"/>
        <end position="75"/>
    </location>
</feature>
<name>A0A5R9E8A3_9ACTN</name>
<evidence type="ECO:0000313" key="2">
    <source>
        <dbReference type="EMBL" id="TLQ46301.1"/>
    </source>
</evidence>
<keyword evidence="3" id="KW-1185">Reference proteome</keyword>
<evidence type="ECO:0000259" key="1">
    <source>
        <dbReference type="Pfam" id="PF00550"/>
    </source>
</evidence>
<dbReference type="RefSeq" id="WP_138055605.1">
    <property type="nucleotide sequence ID" value="NZ_VAWE01000001.1"/>
</dbReference>
<dbReference type="InterPro" id="IPR009081">
    <property type="entry name" value="PP-bd_ACP"/>
</dbReference>
<dbReference type="SUPFAM" id="SSF47336">
    <property type="entry name" value="ACP-like"/>
    <property type="match status" value="1"/>
</dbReference>
<proteinExistence type="predicted"/>
<sequence length="92" mass="10482">MPTERVLVDEEILSRLLDIAYDVLGIECDPQGNFFEYGDSLAATQMCSLATNRHGWNITARDVFAWESFTLLAGAIERDEAEREALERKRET</sequence>
<protein>
    <submittedName>
        <fullName evidence="2">Acyl carrier protein</fullName>
    </submittedName>
</protein>
<evidence type="ECO:0000313" key="3">
    <source>
        <dbReference type="Proteomes" id="UP000305921"/>
    </source>
</evidence>
<reference evidence="2 3" key="1">
    <citation type="submission" date="2019-05" db="EMBL/GenBank/DDBJ databases">
        <title>Streptomyces marianii sp. nov., a novel marine actinomycete from southern coast of India.</title>
        <authorList>
            <person name="Iniyan A.M."/>
            <person name="Wink J."/>
            <person name="Ramprasad E."/>
            <person name="Ramana C.V."/>
            <person name="Bunk B."/>
            <person name="Sproer C."/>
            <person name="Joseph F.-J.R.S."/>
            <person name="Vincent S.G.P."/>
        </authorList>
    </citation>
    <scope>NUCLEOTIDE SEQUENCE [LARGE SCALE GENOMIC DNA]</scope>
    <source>
        <strain evidence="2 3">ICN19</strain>
    </source>
</reference>
<dbReference type="EMBL" id="VAWE01000001">
    <property type="protein sequence ID" value="TLQ46301.1"/>
    <property type="molecule type" value="Genomic_DNA"/>
</dbReference>
<dbReference type="AlphaFoldDB" id="A0A5R9E8A3"/>
<dbReference type="Proteomes" id="UP000305921">
    <property type="component" value="Unassembled WGS sequence"/>
</dbReference>
<dbReference type="OrthoDB" id="5195051at2"/>
<dbReference type="Pfam" id="PF00550">
    <property type="entry name" value="PP-binding"/>
    <property type="match status" value="1"/>
</dbReference>
<gene>
    <name evidence="2" type="ORF">FEF34_27945</name>
</gene>
<comment type="caution">
    <text evidence="2">The sequence shown here is derived from an EMBL/GenBank/DDBJ whole genome shotgun (WGS) entry which is preliminary data.</text>
</comment>
<organism evidence="2 3">
    <name type="scientific">Streptomyces marianii</name>
    <dbReference type="NCBI Taxonomy" id="1817406"/>
    <lineage>
        <taxon>Bacteria</taxon>
        <taxon>Bacillati</taxon>
        <taxon>Actinomycetota</taxon>
        <taxon>Actinomycetes</taxon>
        <taxon>Kitasatosporales</taxon>
        <taxon>Streptomycetaceae</taxon>
        <taxon>Streptomyces</taxon>
    </lineage>
</organism>
<dbReference type="Gene3D" id="1.10.1200.10">
    <property type="entry name" value="ACP-like"/>
    <property type="match status" value="1"/>
</dbReference>
<accession>A0A5R9E8A3</accession>
<dbReference type="InterPro" id="IPR036736">
    <property type="entry name" value="ACP-like_sf"/>
</dbReference>